<protein>
    <recommendedName>
        <fullName evidence="2">Cationic amino acid transporter C-terminal domain-containing protein</fullName>
    </recommendedName>
</protein>
<accession>A0ABV0U7D8</accession>
<dbReference type="Proteomes" id="UP001482620">
    <property type="component" value="Unassembled WGS sequence"/>
</dbReference>
<name>A0ABV0U7D8_9TELE</name>
<dbReference type="PANTHER" id="PTHR43243:SF19">
    <property type="entry name" value="CATIONIC AMINO ACID TRANSPORTER C-TERMINAL DOMAIN-CONTAINING PROTEIN"/>
    <property type="match status" value="1"/>
</dbReference>
<evidence type="ECO:0000256" key="1">
    <source>
        <dbReference type="SAM" id="Phobius"/>
    </source>
</evidence>
<keyword evidence="1" id="KW-0812">Transmembrane</keyword>
<evidence type="ECO:0000313" key="3">
    <source>
        <dbReference type="EMBL" id="MEQ2241105.1"/>
    </source>
</evidence>
<proteinExistence type="predicted"/>
<dbReference type="PANTHER" id="PTHR43243">
    <property type="entry name" value="INNER MEMBRANE TRANSPORTER YGJI-RELATED"/>
    <property type="match status" value="1"/>
</dbReference>
<gene>
    <name evidence="3" type="ORF">ILYODFUR_021967</name>
</gene>
<reference evidence="3 4" key="1">
    <citation type="submission" date="2021-06" db="EMBL/GenBank/DDBJ databases">
        <authorList>
            <person name="Palmer J.M."/>
        </authorList>
    </citation>
    <scope>NUCLEOTIDE SEQUENCE [LARGE SCALE GENOMIC DNA]</scope>
    <source>
        <strain evidence="4">if_2019</strain>
        <tissue evidence="3">Muscle</tissue>
    </source>
</reference>
<organism evidence="3 4">
    <name type="scientific">Ilyodon furcidens</name>
    <name type="common">goldbreast splitfin</name>
    <dbReference type="NCBI Taxonomy" id="33524"/>
    <lineage>
        <taxon>Eukaryota</taxon>
        <taxon>Metazoa</taxon>
        <taxon>Chordata</taxon>
        <taxon>Craniata</taxon>
        <taxon>Vertebrata</taxon>
        <taxon>Euteleostomi</taxon>
        <taxon>Actinopterygii</taxon>
        <taxon>Neopterygii</taxon>
        <taxon>Teleostei</taxon>
        <taxon>Neoteleostei</taxon>
        <taxon>Acanthomorphata</taxon>
        <taxon>Ovalentaria</taxon>
        <taxon>Atherinomorphae</taxon>
        <taxon>Cyprinodontiformes</taxon>
        <taxon>Goodeidae</taxon>
        <taxon>Ilyodon</taxon>
    </lineage>
</organism>
<dbReference type="Pfam" id="PF13906">
    <property type="entry name" value="AA_permease_C"/>
    <property type="match status" value="1"/>
</dbReference>
<feature type="transmembrane region" description="Helical" evidence="1">
    <location>
        <begin position="42"/>
        <end position="64"/>
    </location>
</feature>
<dbReference type="InterPro" id="IPR029485">
    <property type="entry name" value="CAT_C"/>
</dbReference>
<feature type="transmembrane region" description="Helical" evidence="1">
    <location>
        <begin position="131"/>
        <end position="151"/>
    </location>
</feature>
<comment type="caution">
    <text evidence="3">The sequence shown here is derived from an EMBL/GenBank/DDBJ whole genome shotgun (WGS) entry which is preliminary data.</text>
</comment>
<evidence type="ECO:0000259" key="2">
    <source>
        <dbReference type="Pfam" id="PF13906"/>
    </source>
</evidence>
<evidence type="ECO:0000313" key="4">
    <source>
        <dbReference type="Proteomes" id="UP001482620"/>
    </source>
</evidence>
<feature type="domain" description="Cationic amino acid transporter C-terminal" evidence="2">
    <location>
        <begin position="104"/>
        <end position="154"/>
    </location>
</feature>
<keyword evidence="1" id="KW-0472">Membrane</keyword>
<feature type="transmembrane region" description="Helical" evidence="1">
    <location>
        <begin position="70"/>
        <end position="94"/>
    </location>
</feature>
<sequence length="184" mass="20829">MEEYQYQACPSEDSDLQIKESNSKLGFLKPPSSPNSVTSQRVTILTISSVVCVIALCVTLTQAIDALVNVEAWSVVLVCIFSFILVLILAFIWIHPQNPLKASFMVPFLPVLPLLSTLINVYLMVQLSPATWLRYAIWMLIGLVIYFGYGIRNSVQRKRLKLDKNNIETVSSKTDMNIIKEERF</sequence>
<feature type="transmembrane region" description="Helical" evidence="1">
    <location>
        <begin position="106"/>
        <end position="125"/>
    </location>
</feature>
<dbReference type="Gene3D" id="1.20.1740.10">
    <property type="entry name" value="Amino acid/polyamine transporter I"/>
    <property type="match status" value="1"/>
</dbReference>
<keyword evidence="4" id="KW-1185">Reference proteome</keyword>
<keyword evidence="1" id="KW-1133">Transmembrane helix</keyword>
<dbReference type="EMBL" id="JAHRIQ010060314">
    <property type="protein sequence ID" value="MEQ2241105.1"/>
    <property type="molecule type" value="Genomic_DNA"/>
</dbReference>